<dbReference type="GO" id="GO:0005829">
    <property type="term" value="C:cytosol"/>
    <property type="evidence" value="ECO:0007669"/>
    <property type="project" value="TreeGrafter"/>
</dbReference>
<comment type="catalytic activity">
    <reaction evidence="14 15">
        <text>guanosine(37) in tRNA + S-adenosyl-L-methionine = N(1)-methylguanosine(37) in tRNA + S-adenosyl-L-homocysteine + H(+)</text>
        <dbReference type="Rhea" id="RHEA:36899"/>
        <dbReference type="Rhea" id="RHEA-COMP:10145"/>
        <dbReference type="Rhea" id="RHEA-COMP:10147"/>
        <dbReference type="ChEBI" id="CHEBI:15378"/>
        <dbReference type="ChEBI" id="CHEBI:57856"/>
        <dbReference type="ChEBI" id="CHEBI:59789"/>
        <dbReference type="ChEBI" id="CHEBI:73542"/>
        <dbReference type="ChEBI" id="CHEBI:74269"/>
        <dbReference type="EC" id="2.1.1.228"/>
    </reaction>
</comment>
<keyword evidence="18" id="KW-1185">Reference proteome</keyword>
<evidence type="ECO:0000313" key="18">
    <source>
        <dbReference type="Proteomes" id="UP000008495"/>
    </source>
</evidence>
<dbReference type="HAMAP" id="MF_00605">
    <property type="entry name" value="TrmD"/>
    <property type="match status" value="1"/>
</dbReference>
<evidence type="ECO:0000256" key="13">
    <source>
        <dbReference type="ARBA" id="ARBA00033392"/>
    </source>
</evidence>
<evidence type="ECO:0000259" key="16">
    <source>
        <dbReference type="PROSITE" id="PS51186"/>
    </source>
</evidence>
<evidence type="ECO:0000256" key="1">
    <source>
        <dbReference type="ARBA" id="ARBA00002634"/>
    </source>
</evidence>
<evidence type="ECO:0000256" key="10">
    <source>
        <dbReference type="ARBA" id="ARBA00022691"/>
    </source>
</evidence>
<evidence type="ECO:0000313" key="17">
    <source>
        <dbReference type="EMBL" id="GAB76565.1"/>
    </source>
</evidence>
<dbReference type="CDD" id="cd18080">
    <property type="entry name" value="TrmD-like"/>
    <property type="match status" value="1"/>
</dbReference>
<evidence type="ECO:0000256" key="12">
    <source>
        <dbReference type="ARBA" id="ARBA00029736"/>
    </source>
</evidence>
<organism evidence="17 18">
    <name type="scientific">Austwickia chelonae NBRC 105200</name>
    <dbReference type="NCBI Taxonomy" id="1184607"/>
    <lineage>
        <taxon>Bacteria</taxon>
        <taxon>Bacillati</taxon>
        <taxon>Actinomycetota</taxon>
        <taxon>Actinomycetes</taxon>
        <taxon>Micrococcales</taxon>
        <taxon>Dermatophilaceae</taxon>
        <taxon>Austwickia</taxon>
    </lineage>
</organism>
<dbReference type="PANTHER" id="PTHR46417:SF1">
    <property type="entry name" value="TRNA (GUANINE-N(1)-)-METHYLTRANSFERASE"/>
    <property type="match status" value="1"/>
</dbReference>
<reference evidence="17 18" key="1">
    <citation type="submission" date="2012-08" db="EMBL/GenBank/DDBJ databases">
        <title>Whole genome shotgun sequence of Austwickia chelonae NBRC 105200.</title>
        <authorList>
            <person name="Yoshida I."/>
            <person name="Hosoyama A."/>
            <person name="Tsuchikane K."/>
            <person name="Katsumata H."/>
            <person name="Ando Y."/>
            <person name="Ohji S."/>
            <person name="Hamada M."/>
            <person name="Tamura T."/>
            <person name="Yamazoe A."/>
            <person name="Yamazaki S."/>
            <person name="Fujita N."/>
        </authorList>
    </citation>
    <scope>NUCLEOTIDE SEQUENCE [LARGE SCALE GENOMIC DNA]</scope>
    <source>
        <strain evidence="17 18">NBRC 105200</strain>
    </source>
</reference>
<dbReference type="OrthoDB" id="9807416at2"/>
<dbReference type="Gene3D" id="3.40.630.30">
    <property type="match status" value="1"/>
</dbReference>
<dbReference type="NCBIfam" id="NF000648">
    <property type="entry name" value="PRK00026.1"/>
    <property type="match status" value="1"/>
</dbReference>
<keyword evidence="11 15" id="KW-0819">tRNA processing</keyword>
<accession>K6VMI2</accession>
<dbReference type="NCBIfam" id="TIGR00088">
    <property type="entry name" value="trmD"/>
    <property type="match status" value="1"/>
</dbReference>
<evidence type="ECO:0000256" key="14">
    <source>
        <dbReference type="ARBA" id="ARBA00047783"/>
    </source>
</evidence>
<evidence type="ECO:0000256" key="11">
    <source>
        <dbReference type="ARBA" id="ARBA00022694"/>
    </source>
</evidence>
<feature type="binding site" evidence="15">
    <location>
        <position position="117"/>
    </location>
    <ligand>
        <name>S-adenosyl-L-methionine</name>
        <dbReference type="ChEBI" id="CHEBI:59789"/>
    </ligand>
</feature>
<dbReference type="InterPro" id="IPR016009">
    <property type="entry name" value="tRNA_MeTrfase_TRMD/TRM10"/>
</dbReference>
<name>K6VMI2_9MICO</name>
<dbReference type="Gene3D" id="3.40.1280.10">
    <property type="match status" value="1"/>
</dbReference>
<dbReference type="InterPro" id="IPR029026">
    <property type="entry name" value="tRNA_m1G_MTases_N"/>
</dbReference>
<evidence type="ECO:0000256" key="5">
    <source>
        <dbReference type="ARBA" id="ARBA00012807"/>
    </source>
</evidence>
<keyword evidence="10 15" id="KW-0949">S-adenosyl-L-methionine</keyword>
<dbReference type="Pfam" id="PF00583">
    <property type="entry name" value="Acetyltransf_1"/>
    <property type="match status" value="1"/>
</dbReference>
<feature type="binding site" evidence="15">
    <location>
        <begin position="144"/>
        <end position="149"/>
    </location>
    <ligand>
        <name>S-adenosyl-L-methionine</name>
        <dbReference type="ChEBI" id="CHEBI:59789"/>
    </ligand>
</feature>
<keyword evidence="8 15" id="KW-0489">Methyltransferase</keyword>
<comment type="subcellular location">
    <subcellularLocation>
        <location evidence="2 15">Cytoplasm</location>
    </subcellularLocation>
</comment>
<sequence>MRIDIATIFPAYLSPLDLSLIGKARADGLLDVRVHDLRAYTHDRHRTVDDSPYGGGAGMVMKPEPWGELLDRLLDGSEQDRPSAGPLLVVPGPGGLPLTQASAYELAREPWLMFACGRYEGIDERVYSYAQERLGESRVRIVSLGDYVLNGGEVAALAVIEAVARLLPGVIGNEESLAEESHTGGLLEYPVYTKPAIWRDREVPQVLLSGDHGRIARWRHEQRLVRTAQRRPDLLPGAAVLCGEQDLPLSVTTPGDAGELFTLTRSCWVTEAQINGNLSIPPLTETLDTIRESLMPESDWRTWTLREPISGRLVGSVRGRLVQGPRDAAGELRTWEIGRLMVAPDLTGRGLGRALLRHCLEQADGRAVRAWLTTGSLSGRNQRMYKKAGFRLCPGTPRIPGTLEMERRLP</sequence>
<dbReference type="SUPFAM" id="SSF75217">
    <property type="entry name" value="alpha/beta knot"/>
    <property type="match status" value="1"/>
</dbReference>
<evidence type="ECO:0000256" key="2">
    <source>
        <dbReference type="ARBA" id="ARBA00004496"/>
    </source>
</evidence>
<evidence type="ECO:0000256" key="3">
    <source>
        <dbReference type="ARBA" id="ARBA00007630"/>
    </source>
</evidence>
<dbReference type="EMBL" id="BAGZ01000001">
    <property type="protein sequence ID" value="GAB76565.1"/>
    <property type="molecule type" value="Genomic_DNA"/>
</dbReference>
<evidence type="ECO:0000256" key="15">
    <source>
        <dbReference type="HAMAP-Rule" id="MF_00605"/>
    </source>
</evidence>
<dbReference type="Gene3D" id="1.10.1270.20">
    <property type="entry name" value="tRNA(m1g37)methyltransferase, domain 2"/>
    <property type="match status" value="1"/>
</dbReference>
<evidence type="ECO:0000256" key="6">
    <source>
        <dbReference type="ARBA" id="ARBA00014679"/>
    </source>
</evidence>
<dbReference type="GO" id="GO:0052906">
    <property type="term" value="F:tRNA (guanine(37)-N1)-methyltransferase activity"/>
    <property type="evidence" value="ECO:0007669"/>
    <property type="project" value="UniProtKB-UniRule"/>
</dbReference>
<dbReference type="InterPro" id="IPR029028">
    <property type="entry name" value="Alpha/beta_knot_MTases"/>
</dbReference>
<comment type="function">
    <text evidence="1 15">Specifically methylates guanosine-37 in various tRNAs.</text>
</comment>
<dbReference type="PROSITE" id="PS51186">
    <property type="entry name" value="GNAT"/>
    <property type="match status" value="1"/>
</dbReference>
<dbReference type="Pfam" id="PF01746">
    <property type="entry name" value="tRNA_m1G_MT"/>
    <property type="match status" value="1"/>
</dbReference>
<proteinExistence type="inferred from homology"/>
<dbReference type="InterPro" id="IPR002649">
    <property type="entry name" value="tRNA_m1G_MeTrfase_TrmD"/>
</dbReference>
<feature type="domain" description="N-acetyltransferase" evidence="16">
    <location>
        <begin position="247"/>
        <end position="410"/>
    </location>
</feature>
<dbReference type="eggNOG" id="COG0336">
    <property type="taxonomic scope" value="Bacteria"/>
</dbReference>
<dbReference type="PANTHER" id="PTHR46417">
    <property type="entry name" value="TRNA (GUANINE-N(1)-)-METHYLTRANSFERASE"/>
    <property type="match status" value="1"/>
</dbReference>
<evidence type="ECO:0000256" key="9">
    <source>
        <dbReference type="ARBA" id="ARBA00022679"/>
    </source>
</evidence>
<protein>
    <recommendedName>
        <fullName evidence="6 15">tRNA (guanine-N(1)-)-methyltransferase</fullName>
        <ecNumber evidence="5 15">2.1.1.228</ecNumber>
    </recommendedName>
    <alternativeName>
        <fullName evidence="12 15">M1G-methyltransferase</fullName>
    </alternativeName>
    <alternativeName>
        <fullName evidence="13 15">tRNA [GM37] methyltransferase</fullName>
    </alternativeName>
</protein>
<evidence type="ECO:0000256" key="8">
    <source>
        <dbReference type="ARBA" id="ARBA00022603"/>
    </source>
</evidence>
<dbReference type="AlphaFoldDB" id="K6VMI2"/>
<dbReference type="STRING" id="100225.SAMN05421595_1695"/>
<dbReference type="CDD" id="cd04301">
    <property type="entry name" value="NAT_SF"/>
    <property type="match status" value="1"/>
</dbReference>
<dbReference type="GO" id="GO:0016747">
    <property type="term" value="F:acyltransferase activity, transferring groups other than amino-acyl groups"/>
    <property type="evidence" value="ECO:0007669"/>
    <property type="project" value="InterPro"/>
</dbReference>
<gene>
    <name evidence="15 17" type="primary">trmD</name>
    <name evidence="17" type="ORF">AUCHE_01_01270</name>
</gene>
<dbReference type="InterPro" id="IPR023148">
    <property type="entry name" value="tRNA_m1G_MeTrfase_C_sf"/>
</dbReference>
<dbReference type="Proteomes" id="UP000008495">
    <property type="component" value="Unassembled WGS sequence"/>
</dbReference>
<dbReference type="InterPro" id="IPR000182">
    <property type="entry name" value="GNAT_dom"/>
</dbReference>
<keyword evidence="7 15" id="KW-0963">Cytoplasm</keyword>
<dbReference type="GO" id="GO:0002939">
    <property type="term" value="P:tRNA N1-guanine methylation"/>
    <property type="evidence" value="ECO:0007669"/>
    <property type="project" value="TreeGrafter"/>
</dbReference>
<evidence type="ECO:0000256" key="4">
    <source>
        <dbReference type="ARBA" id="ARBA00011738"/>
    </source>
</evidence>
<dbReference type="EC" id="2.1.1.228" evidence="5 15"/>
<dbReference type="RefSeq" id="WP_006501315.1">
    <property type="nucleotide sequence ID" value="NZ_BAGZ01000001.1"/>
</dbReference>
<dbReference type="InterPro" id="IPR016181">
    <property type="entry name" value="Acyl_CoA_acyltransferase"/>
</dbReference>
<keyword evidence="9 15" id="KW-0808">Transferase</keyword>
<comment type="subunit">
    <text evidence="4 15">Homodimer.</text>
</comment>
<comment type="caution">
    <text evidence="17">The sequence shown here is derived from an EMBL/GenBank/DDBJ whole genome shotgun (WGS) entry which is preliminary data.</text>
</comment>
<comment type="similarity">
    <text evidence="3 15">Belongs to the RNA methyltransferase TrmD family.</text>
</comment>
<dbReference type="SUPFAM" id="SSF55729">
    <property type="entry name" value="Acyl-CoA N-acyltransferases (Nat)"/>
    <property type="match status" value="1"/>
</dbReference>
<evidence type="ECO:0000256" key="7">
    <source>
        <dbReference type="ARBA" id="ARBA00022490"/>
    </source>
</evidence>